<name>A0ABU8F5X0_9BACI</name>
<evidence type="ECO:0000313" key="2">
    <source>
        <dbReference type="EMBL" id="MEI4770422.1"/>
    </source>
</evidence>
<proteinExistence type="predicted"/>
<dbReference type="RefSeq" id="WP_336497980.1">
    <property type="nucleotide sequence ID" value="NZ_JBAWSY010000008.1"/>
</dbReference>
<evidence type="ECO:0000259" key="1">
    <source>
        <dbReference type="Pfam" id="PF13761"/>
    </source>
</evidence>
<dbReference type="Pfam" id="PF13761">
    <property type="entry name" value="DUF4166"/>
    <property type="match status" value="1"/>
</dbReference>
<dbReference type="InterPro" id="IPR025311">
    <property type="entry name" value="DUF4166"/>
</dbReference>
<keyword evidence="3" id="KW-1185">Reference proteome</keyword>
<feature type="domain" description="DUF4166" evidence="1">
    <location>
        <begin position="15"/>
        <end position="198"/>
    </location>
</feature>
<protein>
    <submittedName>
        <fullName evidence="2">DUF4166 domain-containing protein</fullName>
    </submittedName>
</protein>
<dbReference type="Proteomes" id="UP001364890">
    <property type="component" value="Unassembled WGS sequence"/>
</dbReference>
<dbReference type="EMBL" id="JBAWSY010000008">
    <property type="protein sequence ID" value="MEI4770422.1"/>
    <property type="molecule type" value="Genomic_DNA"/>
</dbReference>
<comment type="caution">
    <text evidence="2">The sequence shown here is derived from an EMBL/GenBank/DDBJ whole genome shotgun (WGS) entry which is preliminary data.</text>
</comment>
<organism evidence="2 3">
    <name type="scientific">Psychrobacillus mangrovi</name>
    <dbReference type="NCBI Taxonomy" id="3117745"/>
    <lineage>
        <taxon>Bacteria</taxon>
        <taxon>Bacillati</taxon>
        <taxon>Bacillota</taxon>
        <taxon>Bacilli</taxon>
        <taxon>Bacillales</taxon>
        <taxon>Bacillaceae</taxon>
        <taxon>Psychrobacillus</taxon>
    </lineage>
</organism>
<evidence type="ECO:0000313" key="3">
    <source>
        <dbReference type="Proteomes" id="UP001364890"/>
    </source>
</evidence>
<sequence length="203" mass="23949">MTIYKHILGDQFYKLHPMLQKRYKLSVGKKFKATGVMKKISGGPKWMYPFFLLGTRWKFLFPEHGLNIPFTIVNTSLIGPNKENQVHWERTFYFKNNKRYFNALMSLDPANNSVKDYLGEPSIFYSDLVFFVTEEGRMLIESREQRIVIGNIEVPLPRIFQGIVHVTEYYIEEKDVFSIHVLIKNPLIGTLFEYEGEFQTNDF</sequence>
<reference evidence="2 3" key="1">
    <citation type="submission" date="2024-01" db="EMBL/GenBank/DDBJ databases">
        <title>Seven novel Bacillus-like species.</title>
        <authorList>
            <person name="Liu G."/>
        </authorList>
    </citation>
    <scope>NUCLEOTIDE SEQUENCE [LARGE SCALE GENOMIC DNA]</scope>
    <source>
        <strain evidence="2 3">FJAT-51614</strain>
    </source>
</reference>
<accession>A0ABU8F5X0</accession>
<gene>
    <name evidence="2" type="ORF">WAX74_12320</name>
</gene>